<protein>
    <submittedName>
        <fullName evidence="2">Uncharacterized protein</fullName>
    </submittedName>
</protein>
<comment type="caution">
    <text evidence="2">The sequence shown here is derived from an EMBL/GenBank/DDBJ whole genome shotgun (WGS) entry which is preliminary data.</text>
</comment>
<gene>
    <name evidence="2" type="ORF">DF037_20725</name>
</gene>
<dbReference type="RefSeq" id="WP_124618581.1">
    <property type="nucleotide sequence ID" value="NZ_QTQX01000013.1"/>
</dbReference>
<dbReference type="Proteomes" id="UP000269271">
    <property type="component" value="Unassembled WGS sequence"/>
</dbReference>
<evidence type="ECO:0000256" key="1">
    <source>
        <dbReference type="SAM" id="MobiDB-lite"/>
    </source>
</evidence>
<proteinExistence type="predicted"/>
<accession>A0A3N8R2Z8</accession>
<feature type="region of interest" description="Disordered" evidence="1">
    <location>
        <begin position="80"/>
        <end position="104"/>
    </location>
</feature>
<sequence>MTTLKRIAAYQTTDGMTFDDKELAKKHQAALDRLTKVKELVAKGMSAVNIADGDDLYAVIAHLIVTNADALREILPKKAKAAKAQEPVKPEVEQGAAPTAAVEPPVIETCEQRPAAAASPAAEEKLSPAAEFAWPAGLSAVLNTTQAAA</sequence>
<dbReference type="EMBL" id="QTQX01000013">
    <property type="protein sequence ID" value="RQT26116.1"/>
    <property type="molecule type" value="Genomic_DNA"/>
</dbReference>
<organism evidence="2 3">
    <name type="scientific">Burkholderia contaminans</name>
    <dbReference type="NCBI Taxonomy" id="488447"/>
    <lineage>
        <taxon>Bacteria</taxon>
        <taxon>Pseudomonadati</taxon>
        <taxon>Pseudomonadota</taxon>
        <taxon>Betaproteobacteria</taxon>
        <taxon>Burkholderiales</taxon>
        <taxon>Burkholderiaceae</taxon>
        <taxon>Burkholderia</taxon>
        <taxon>Burkholderia cepacia complex</taxon>
    </lineage>
</organism>
<evidence type="ECO:0000313" key="3">
    <source>
        <dbReference type="Proteomes" id="UP000269271"/>
    </source>
</evidence>
<evidence type="ECO:0000313" key="2">
    <source>
        <dbReference type="EMBL" id="RQT26116.1"/>
    </source>
</evidence>
<name>A0A3N8R2Z8_9BURK</name>
<dbReference type="AlphaFoldDB" id="A0A3N8R2Z8"/>
<reference evidence="2 3" key="1">
    <citation type="submission" date="2018-08" db="EMBL/GenBank/DDBJ databases">
        <title>Comparative analysis of Burkholderia isolates from Puerto Rico.</title>
        <authorList>
            <person name="Hall C."/>
            <person name="Sahl J."/>
            <person name="Wagner D."/>
        </authorList>
    </citation>
    <scope>NUCLEOTIDE SEQUENCE [LARGE SCALE GENOMIC DNA]</scope>
    <source>
        <strain evidence="2 3">Bp9001</strain>
    </source>
</reference>